<proteinExistence type="predicted"/>
<dbReference type="Pfam" id="PF22936">
    <property type="entry name" value="Pol_BBD"/>
    <property type="match status" value="1"/>
</dbReference>
<dbReference type="Pfam" id="PF07727">
    <property type="entry name" value="RVT_2"/>
    <property type="match status" value="1"/>
</dbReference>
<dbReference type="AlphaFoldDB" id="A0A6L2LMW2"/>
<evidence type="ECO:0000259" key="1">
    <source>
        <dbReference type="Pfam" id="PF07727"/>
    </source>
</evidence>
<feature type="domain" description="Retrovirus-related Pol polyprotein from transposon TNT 1-94-like beta-barrel" evidence="2">
    <location>
        <begin position="320"/>
        <end position="389"/>
    </location>
</feature>
<gene>
    <name evidence="3" type="ORF">Tci_035139</name>
</gene>
<sequence length="672" mass="76830">MLNIFESIEHKVDEKSSKENILQKEIHRLLEVSLTSEIRDCVLLSVKNRKNKLLKDELVKSLSDSKDIQANFLKRIKILENDIKRPQDQSIYFELKLQHQKEKMACDISWKSKLSILNDENVFLKTQVELVIQERKNVKLEYQKLFNSIKATRTQHKKELDELIEHVNQKTYAYADVRSQNQDLLITIYELKNKLKIVDKGKHVNTNFDKFKASETLLCVTPLPKNIAIKAKKVSNSKFNADRSKPVTSHPTPTNEQVQTQNENVLAKGMNSNVKRALFTTPVATKSKNLGTTSVVAKSRLSVANTPKATNKVIQLILLIVNSGCSKHMTGNLQLLRNFVKKFMGTIRFENDHFVAITGYGYYVQGSLTICYVYYVEGLGHSLFLVGQFYDGDLEVAFHSNTCYVQNLDGDDLLTGSRDLNLYTISIFKMAASSPADNGIFIGYSESSRGFLSIIEPKNIKEAMLDASWIESMQDELNQFKRLDFGNLLNVLLNKCCLVAKGYRQEERINFEESFAPVARLEAVRIFMAYTTHKNFPIYQMDVKTAFLNGLLKEKVFVHQPDGFVDLDFSNHVYCLKKALYGLKQAPRACATAISCNPVQHSRTKHINIWYHFIKEHVEKGTIELYIVETGYQLADLFIKALPKERFENLVHKIGMRCTTSTQLERLAKSSS</sequence>
<evidence type="ECO:0000313" key="3">
    <source>
        <dbReference type="EMBL" id="GEU63161.1"/>
    </source>
</evidence>
<dbReference type="EMBL" id="BKCJ010004799">
    <property type="protein sequence ID" value="GEU63161.1"/>
    <property type="molecule type" value="Genomic_DNA"/>
</dbReference>
<evidence type="ECO:0000259" key="2">
    <source>
        <dbReference type="Pfam" id="PF22936"/>
    </source>
</evidence>
<name>A0A6L2LMW2_TANCI</name>
<protein>
    <submittedName>
        <fullName evidence="3">Retrovirus-related Pol polyprotein from transposon TNT 1-94</fullName>
    </submittedName>
</protein>
<comment type="caution">
    <text evidence="3">The sequence shown here is derived from an EMBL/GenBank/DDBJ whole genome shotgun (WGS) entry which is preliminary data.</text>
</comment>
<organism evidence="3">
    <name type="scientific">Tanacetum cinerariifolium</name>
    <name type="common">Dalmatian daisy</name>
    <name type="synonym">Chrysanthemum cinerariifolium</name>
    <dbReference type="NCBI Taxonomy" id="118510"/>
    <lineage>
        <taxon>Eukaryota</taxon>
        <taxon>Viridiplantae</taxon>
        <taxon>Streptophyta</taxon>
        <taxon>Embryophyta</taxon>
        <taxon>Tracheophyta</taxon>
        <taxon>Spermatophyta</taxon>
        <taxon>Magnoliopsida</taxon>
        <taxon>eudicotyledons</taxon>
        <taxon>Gunneridae</taxon>
        <taxon>Pentapetalae</taxon>
        <taxon>asterids</taxon>
        <taxon>campanulids</taxon>
        <taxon>Asterales</taxon>
        <taxon>Asteraceae</taxon>
        <taxon>Asteroideae</taxon>
        <taxon>Anthemideae</taxon>
        <taxon>Anthemidinae</taxon>
        <taxon>Tanacetum</taxon>
    </lineage>
</organism>
<reference evidence="3" key="1">
    <citation type="journal article" date="2019" name="Sci. Rep.">
        <title>Draft genome of Tanacetum cinerariifolium, the natural source of mosquito coil.</title>
        <authorList>
            <person name="Yamashiro T."/>
            <person name="Shiraishi A."/>
            <person name="Satake H."/>
            <person name="Nakayama K."/>
        </authorList>
    </citation>
    <scope>NUCLEOTIDE SEQUENCE</scope>
</reference>
<dbReference type="InterPro" id="IPR013103">
    <property type="entry name" value="RVT_2"/>
</dbReference>
<accession>A0A6L2LMW2</accession>
<dbReference type="InterPro" id="IPR054722">
    <property type="entry name" value="PolX-like_BBD"/>
</dbReference>
<dbReference type="CDD" id="cd09272">
    <property type="entry name" value="RNase_HI_RT_Ty1"/>
    <property type="match status" value="1"/>
</dbReference>
<feature type="domain" description="Reverse transcriptase Ty1/copia-type" evidence="1">
    <location>
        <begin position="494"/>
        <end position="615"/>
    </location>
</feature>